<dbReference type="UniPathway" id="UPA00143"/>
<accession>A0A1D1Z9V3</accession>
<protein>
    <submittedName>
        <fullName evidence="6">BTB/POZ domain-containing protein At5g47800</fullName>
    </submittedName>
</protein>
<gene>
    <name evidence="6" type="primary">At5g47800_9</name>
    <name evidence="6" type="ORF">g.84171</name>
</gene>
<evidence type="ECO:0000313" key="6">
    <source>
        <dbReference type="EMBL" id="JAT63673.1"/>
    </source>
</evidence>
<evidence type="ECO:0000259" key="5">
    <source>
        <dbReference type="PROSITE" id="PS51649"/>
    </source>
</evidence>
<dbReference type="InterPro" id="IPR011333">
    <property type="entry name" value="SKP1/BTB/POZ_sf"/>
</dbReference>
<dbReference type="InterPro" id="IPR043454">
    <property type="entry name" value="NPH3/RPT2-like"/>
</dbReference>
<reference evidence="6" key="1">
    <citation type="submission" date="2015-07" db="EMBL/GenBank/DDBJ databases">
        <title>Transcriptome Assembly of Anthurium amnicola.</title>
        <authorList>
            <person name="Suzuki J."/>
        </authorList>
    </citation>
    <scope>NUCLEOTIDE SEQUENCE</scope>
</reference>
<dbReference type="PANTHER" id="PTHR32370">
    <property type="entry name" value="OS12G0117600 PROTEIN"/>
    <property type="match status" value="1"/>
</dbReference>
<evidence type="ECO:0000256" key="2">
    <source>
        <dbReference type="ARBA" id="ARBA00022786"/>
    </source>
</evidence>
<evidence type="ECO:0000256" key="4">
    <source>
        <dbReference type="SAM" id="MobiDB-lite"/>
    </source>
</evidence>
<proteinExistence type="inferred from homology"/>
<comment type="similarity">
    <text evidence="3">Belongs to the NPH3 family.</text>
</comment>
<dbReference type="Pfam" id="PF03000">
    <property type="entry name" value="NPH3"/>
    <property type="match status" value="1"/>
</dbReference>
<feature type="compositionally biased region" description="Low complexity" evidence="4">
    <location>
        <begin position="252"/>
        <end position="262"/>
    </location>
</feature>
<feature type="domain" description="NPH3" evidence="5">
    <location>
        <begin position="201"/>
        <end position="474"/>
    </location>
</feature>
<comment type="pathway">
    <text evidence="1">Protein modification; protein ubiquitination.</text>
</comment>
<feature type="region of interest" description="Disordered" evidence="4">
    <location>
        <begin position="476"/>
        <end position="568"/>
    </location>
</feature>
<sequence>MKYMKLGTRPDTFYTEEATRSVLSDVPSDLVIQINSIIYRLHKFPLLLKCGLLQRLCSNDSDDAAEASPVELHDMPGGEKAFELCAKFSYGIAINLSAHNFIPAVCGARFLRMTESVAQGNFLVKLEAFFDTCILHGWKDSVVTLQATRRLTGWSENLGIVHRCVDAVVGKILTHPSKVSWSYTYTRPGYAGKQHRSVPRDWWTEDVSELDLDHFRTIISSLRSAKEIPPPLIGEALHVYACKHLPDPSAPPESSEATPGETPTKERRRILESIVGMIPVEPGSVSGGFLLRLLRVATLVGASPSTRAELVRRSGRQLHEAGVEDLLLFPSPSGGAGAHDVELVEAVVEHFLAQFRRPAPEGVAGDAGAAMRRVARAIDSYLQVVARCAGTPVSKFADLAGALPEVARPEHDGLYRAIDTYLKEHPDLSKEEKRQLCRMIDCRKLSSDARSHAIGNERLPLRTIVQLLFVEQEKAAGAGGSHGSPRSDAAGDGDNVLRSTVVDGHAKPAWGADQQEANQTEQQDRRERTGALGRARSVAGRMGKSRSAKKEVEITEDGGLGNRVRRRS</sequence>
<dbReference type="AlphaFoldDB" id="A0A1D1Z9V3"/>
<dbReference type="GO" id="GO:0016567">
    <property type="term" value="P:protein ubiquitination"/>
    <property type="evidence" value="ECO:0007669"/>
    <property type="project" value="UniProtKB-UniPathway"/>
</dbReference>
<evidence type="ECO:0000256" key="3">
    <source>
        <dbReference type="PROSITE-ProRule" id="PRU00982"/>
    </source>
</evidence>
<dbReference type="PROSITE" id="PS51649">
    <property type="entry name" value="NPH3"/>
    <property type="match status" value="1"/>
</dbReference>
<dbReference type="SUPFAM" id="SSF54695">
    <property type="entry name" value="POZ domain"/>
    <property type="match status" value="1"/>
</dbReference>
<organism evidence="6">
    <name type="scientific">Anthurium amnicola</name>
    <dbReference type="NCBI Taxonomy" id="1678845"/>
    <lineage>
        <taxon>Eukaryota</taxon>
        <taxon>Viridiplantae</taxon>
        <taxon>Streptophyta</taxon>
        <taxon>Embryophyta</taxon>
        <taxon>Tracheophyta</taxon>
        <taxon>Spermatophyta</taxon>
        <taxon>Magnoliopsida</taxon>
        <taxon>Liliopsida</taxon>
        <taxon>Araceae</taxon>
        <taxon>Pothoideae</taxon>
        <taxon>Potheae</taxon>
        <taxon>Anthurium</taxon>
    </lineage>
</organism>
<evidence type="ECO:0000256" key="1">
    <source>
        <dbReference type="ARBA" id="ARBA00004906"/>
    </source>
</evidence>
<feature type="region of interest" description="Disordered" evidence="4">
    <location>
        <begin position="244"/>
        <end position="265"/>
    </location>
</feature>
<name>A0A1D1Z9V3_9ARAE</name>
<dbReference type="EMBL" id="GDJX01004263">
    <property type="protein sequence ID" value="JAT63673.1"/>
    <property type="molecule type" value="Transcribed_RNA"/>
</dbReference>
<keyword evidence="2" id="KW-0833">Ubl conjugation pathway</keyword>
<dbReference type="InterPro" id="IPR027356">
    <property type="entry name" value="NPH3_dom"/>
</dbReference>